<feature type="transmembrane region" description="Helical" evidence="1">
    <location>
        <begin position="16"/>
        <end position="39"/>
    </location>
</feature>
<dbReference type="Proteomes" id="UP000007110">
    <property type="component" value="Unassembled WGS sequence"/>
</dbReference>
<reference evidence="3" key="1">
    <citation type="submission" date="2015-02" db="EMBL/GenBank/DDBJ databases">
        <title>Genome sequencing for Strongylocentrotus purpuratus.</title>
        <authorList>
            <person name="Murali S."/>
            <person name="Liu Y."/>
            <person name="Vee V."/>
            <person name="English A."/>
            <person name="Wang M."/>
            <person name="Skinner E."/>
            <person name="Han Y."/>
            <person name="Muzny D.M."/>
            <person name="Worley K.C."/>
            <person name="Gibbs R.A."/>
        </authorList>
    </citation>
    <scope>NUCLEOTIDE SEQUENCE</scope>
</reference>
<protein>
    <submittedName>
        <fullName evidence="2">Uncharacterized protein</fullName>
    </submittedName>
</protein>
<dbReference type="OrthoDB" id="26719at2759"/>
<evidence type="ECO:0000313" key="3">
    <source>
        <dbReference type="Proteomes" id="UP000007110"/>
    </source>
</evidence>
<name>A0A7M7PTV5_STRPU</name>
<evidence type="ECO:0000256" key="1">
    <source>
        <dbReference type="SAM" id="Phobius"/>
    </source>
</evidence>
<dbReference type="InParanoid" id="A0A7M7PTV5"/>
<keyword evidence="3" id="KW-1185">Reference proteome</keyword>
<dbReference type="EnsemblMetazoa" id="XM_030999151">
    <property type="protein sequence ID" value="XP_030855011"/>
    <property type="gene ID" value="LOC105437759"/>
</dbReference>
<reference evidence="2" key="2">
    <citation type="submission" date="2021-01" db="UniProtKB">
        <authorList>
            <consortium name="EnsemblMetazoa"/>
        </authorList>
    </citation>
    <scope>IDENTIFICATION</scope>
</reference>
<dbReference type="KEGG" id="spu:105437759"/>
<sequence length="190" mass="21382">MQTNTRKHKQQRTKGLPIIAVCCLEICFPYVLYYASLLYDDLNLGLPRTCAELKAHNSTGTYLIDPDGPNGNLSDPVEVECRNGVTVVSHNIPGEQQVPQGFEDEGSYRQEVEYTLPMDTIIAILINSKSCRQYIKASCYGTYMISDTRTNNIYWVSRQGIKMTNWGDAPSDVTGCLCGVDNSMYCYFIF</sequence>
<proteinExistence type="predicted"/>
<evidence type="ECO:0000313" key="2">
    <source>
        <dbReference type="EnsemblMetazoa" id="XP_030855011"/>
    </source>
</evidence>
<dbReference type="GeneID" id="105437759"/>
<dbReference type="Gene3D" id="2.60.120.1000">
    <property type="match status" value="1"/>
</dbReference>
<keyword evidence="1" id="KW-0472">Membrane</keyword>
<organism evidence="2 3">
    <name type="scientific">Strongylocentrotus purpuratus</name>
    <name type="common">Purple sea urchin</name>
    <dbReference type="NCBI Taxonomy" id="7668"/>
    <lineage>
        <taxon>Eukaryota</taxon>
        <taxon>Metazoa</taxon>
        <taxon>Echinodermata</taxon>
        <taxon>Eleutherozoa</taxon>
        <taxon>Echinozoa</taxon>
        <taxon>Echinoidea</taxon>
        <taxon>Euechinoidea</taxon>
        <taxon>Echinacea</taxon>
        <taxon>Camarodonta</taxon>
        <taxon>Echinidea</taxon>
        <taxon>Strongylocentrotidae</taxon>
        <taxon>Strongylocentrotus</taxon>
    </lineage>
</organism>
<dbReference type="AlphaFoldDB" id="A0A7M7PTV5"/>
<dbReference type="RefSeq" id="XP_030855011.1">
    <property type="nucleotide sequence ID" value="XM_030999151.1"/>
</dbReference>
<accession>A0A7M7PTV5</accession>
<keyword evidence="1" id="KW-1133">Transmembrane helix</keyword>
<keyword evidence="1" id="KW-0812">Transmembrane</keyword>